<evidence type="ECO:0008006" key="3">
    <source>
        <dbReference type="Google" id="ProtNLM"/>
    </source>
</evidence>
<sequence>MRKTLFLSLLLISTLYAQLPFFRPFFSTIEREAGKLFFYEVINLISEDTSKSRVDINFRIANDLLTFVKNPLNSPAYVANFTVSAEITDKDGKSIARKIFRGYRATDNYEETNSKDIYTQGNFRFDLAPGNYRLILILEDEQSNQILKRERVLTLKSFKPNSFETSDLTIIQESQENGDTLILIPTNIGNRVNFGKGFFAYIQFTDKPTEVEYTLVFFSEFGRKKEIKKETIKSDEITNDKKFLFKENPGDTIFTYLLIPSFPQTYYSLLLRFSGDSLDLGEYEISLSTKFMDSTGKEIQKSFTKKFTVEWGFDIVVNYNQSKLEAMKT</sequence>
<proteinExistence type="predicted"/>
<accession>A0A916LL51</accession>
<dbReference type="AlphaFoldDB" id="A0A916LL51"/>
<gene>
    <name evidence="1" type="ORF">JGI25_01572</name>
</gene>
<comment type="caution">
    <text evidence="1">The sequence shown here is derived from an EMBL/GenBank/DDBJ whole genome shotgun (WGS) entry which is preliminary data.</text>
</comment>
<evidence type="ECO:0000313" key="1">
    <source>
        <dbReference type="EMBL" id="CUT05378.1"/>
    </source>
</evidence>
<protein>
    <recommendedName>
        <fullName evidence="3">GWxTD domain-containing protein</fullName>
    </recommendedName>
</protein>
<reference evidence="1 2" key="1">
    <citation type="submission" date="2015-11" db="EMBL/GenBank/DDBJ databases">
        <authorList>
            <person name="Varghese N."/>
        </authorList>
    </citation>
    <scope>NUCLEOTIDE SEQUENCE [LARGE SCALE GENOMIC DNA]</scope>
    <source>
        <strain evidence="1 2">JGI-25</strain>
    </source>
</reference>
<name>A0A916LL51_KRYT1</name>
<organism evidence="1 2">
    <name type="scientific">Kryptobacter tengchongensis</name>
    <dbReference type="NCBI Taxonomy" id="1643429"/>
    <lineage>
        <taxon>Bacteria</taxon>
        <taxon>Pseudomonadati</taxon>
        <taxon>Candidatus Kryptoniota</taxon>
        <taxon>Candidatus Kryptobacter</taxon>
    </lineage>
</organism>
<dbReference type="RefSeq" id="WP_143713785.1">
    <property type="nucleotide sequence ID" value="NZ_CZVV01000161.1"/>
</dbReference>
<feature type="non-terminal residue" evidence="1">
    <location>
        <position position="329"/>
    </location>
</feature>
<evidence type="ECO:0000313" key="2">
    <source>
        <dbReference type="Proteomes" id="UP000243105"/>
    </source>
</evidence>
<dbReference type="Proteomes" id="UP000243105">
    <property type="component" value="Unassembled WGS sequence"/>
</dbReference>
<dbReference type="EMBL" id="CZVV01000161">
    <property type="protein sequence ID" value="CUT05378.1"/>
    <property type="molecule type" value="Genomic_DNA"/>
</dbReference>